<organism evidence="2 3">
    <name type="scientific">Branchiostoma belcheri</name>
    <name type="common">Amphioxus</name>
    <dbReference type="NCBI Taxonomy" id="7741"/>
    <lineage>
        <taxon>Eukaryota</taxon>
        <taxon>Metazoa</taxon>
        <taxon>Chordata</taxon>
        <taxon>Cephalochordata</taxon>
        <taxon>Leptocardii</taxon>
        <taxon>Amphioxiformes</taxon>
        <taxon>Branchiostomatidae</taxon>
        <taxon>Branchiostoma</taxon>
    </lineage>
</organism>
<evidence type="ECO:0000256" key="1">
    <source>
        <dbReference type="SAM" id="MobiDB-lite"/>
    </source>
</evidence>
<name>A0A6P5ARF5_BRABE</name>
<protein>
    <submittedName>
        <fullName evidence="3">Uncharacterized protein LOC109485452</fullName>
    </submittedName>
</protein>
<proteinExistence type="predicted"/>
<dbReference type="KEGG" id="bbel:109485452"/>
<dbReference type="RefSeq" id="XP_019644616.1">
    <property type="nucleotide sequence ID" value="XM_019789057.1"/>
</dbReference>
<evidence type="ECO:0000313" key="3">
    <source>
        <dbReference type="RefSeq" id="XP_019644616.1"/>
    </source>
</evidence>
<evidence type="ECO:0000313" key="2">
    <source>
        <dbReference type="Proteomes" id="UP000515135"/>
    </source>
</evidence>
<feature type="region of interest" description="Disordered" evidence="1">
    <location>
        <begin position="27"/>
        <end position="122"/>
    </location>
</feature>
<accession>A0A6P5ARF5</accession>
<sequence length="142" mass="16275">MGSKEAYENQLMAYDLKQLDQRCKSNFKRNANKKKKKVKQKIQQGGGWTDPREWRGVQVQVGKGGRQVSLQQTHGRKDAAGKRKSRQRSDRRKKANQIKHEQAQQGWGQGATGHSKHAKKKFVSAQGFVSSFRGFNHGKKQW</sequence>
<keyword evidence="2" id="KW-1185">Reference proteome</keyword>
<dbReference type="Proteomes" id="UP000515135">
    <property type="component" value="Unplaced"/>
</dbReference>
<gene>
    <name evidence="3" type="primary">LOC109485452</name>
</gene>
<reference evidence="3" key="1">
    <citation type="submission" date="2025-08" db="UniProtKB">
        <authorList>
            <consortium name="RefSeq"/>
        </authorList>
    </citation>
    <scope>IDENTIFICATION</scope>
    <source>
        <tissue evidence="3">Gonad</tissue>
    </source>
</reference>
<dbReference type="AlphaFoldDB" id="A0A6P5ARF5"/>
<feature type="compositionally biased region" description="Basic residues" evidence="1">
    <location>
        <begin position="27"/>
        <end position="40"/>
    </location>
</feature>
<feature type="compositionally biased region" description="Basic residues" evidence="1">
    <location>
        <begin position="82"/>
        <end position="97"/>
    </location>
</feature>
<dbReference type="GeneID" id="109485452"/>